<name>A0A7X1F8W5_9SPHN</name>
<reference evidence="1 2" key="1">
    <citation type="submission" date="2020-08" db="EMBL/GenBank/DDBJ databases">
        <title>The genome sequence of Novosphingobium flavum 4Y4.</title>
        <authorList>
            <person name="Liu Y."/>
        </authorList>
    </citation>
    <scope>NUCLEOTIDE SEQUENCE [LARGE SCALE GENOMIC DNA]</scope>
    <source>
        <strain evidence="1 2">4Y4</strain>
    </source>
</reference>
<accession>A0A7X1F8W5</accession>
<dbReference type="RefSeq" id="WP_185686436.1">
    <property type="nucleotide sequence ID" value="NZ_JACLAU010000021.1"/>
</dbReference>
<dbReference type="AlphaFoldDB" id="A0A7X1F8W5"/>
<dbReference type="Proteomes" id="UP000520156">
    <property type="component" value="Unassembled WGS sequence"/>
</dbReference>
<protein>
    <submittedName>
        <fullName evidence="1">Uncharacterized protein</fullName>
    </submittedName>
</protein>
<evidence type="ECO:0000313" key="1">
    <source>
        <dbReference type="EMBL" id="MBC2652545.1"/>
    </source>
</evidence>
<proteinExistence type="predicted"/>
<sequence length="101" mass="10990">MHTDRRGIVNRATWTTRAGRVALVGFDHTACREGHRRAAAFSLAFLLLGGRRAANLYLDTLHPGLASLPRQRAGGSALGLIEVSRKLRRDAMMHFPSGSPA</sequence>
<dbReference type="EMBL" id="JACLAU010000021">
    <property type="protein sequence ID" value="MBC2652545.1"/>
    <property type="molecule type" value="Genomic_DNA"/>
</dbReference>
<gene>
    <name evidence="1" type="ORF">H7F49_12610</name>
</gene>
<keyword evidence="2" id="KW-1185">Reference proteome</keyword>
<organism evidence="1 2">
    <name type="scientific">Novosphingobium aerophilum</name>
    <dbReference type="NCBI Taxonomy" id="2839843"/>
    <lineage>
        <taxon>Bacteria</taxon>
        <taxon>Pseudomonadati</taxon>
        <taxon>Pseudomonadota</taxon>
        <taxon>Alphaproteobacteria</taxon>
        <taxon>Sphingomonadales</taxon>
        <taxon>Sphingomonadaceae</taxon>
        <taxon>Novosphingobium</taxon>
    </lineage>
</organism>
<comment type="caution">
    <text evidence="1">The sequence shown here is derived from an EMBL/GenBank/DDBJ whole genome shotgun (WGS) entry which is preliminary data.</text>
</comment>
<evidence type="ECO:0000313" key="2">
    <source>
        <dbReference type="Proteomes" id="UP000520156"/>
    </source>
</evidence>